<evidence type="ECO:0000313" key="10">
    <source>
        <dbReference type="Proteomes" id="UP000603434"/>
    </source>
</evidence>
<dbReference type="InterPro" id="IPR012340">
    <property type="entry name" value="NA-bd_OB-fold"/>
</dbReference>
<dbReference type="NCBIfam" id="TIGR00613">
    <property type="entry name" value="reco"/>
    <property type="match status" value="1"/>
</dbReference>
<feature type="domain" description="DNA replication/recombination mediator RecO N-terminal" evidence="8">
    <location>
        <begin position="1"/>
        <end position="79"/>
    </location>
</feature>
<dbReference type="GO" id="GO:0006302">
    <property type="term" value="P:double-strand break repair"/>
    <property type="evidence" value="ECO:0007669"/>
    <property type="project" value="TreeGrafter"/>
</dbReference>
<comment type="similarity">
    <text evidence="1 7">Belongs to the RecO family.</text>
</comment>
<dbReference type="PANTHER" id="PTHR33991">
    <property type="entry name" value="DNA REPAIR PROTEIN RECO"/>
    <property type="match status" value="1"/>
</dbReference>
<evidence type="ECO:0000256" key="3">
    <source>
        <dbReference type="ARBA" id="ARBA00022763"/>
    </source>
</evidence>
<dbReference type="SUPFAM" id="SSF57863">
    <property type="entry name" value="ArfGap/RecO-like zinc finger"/>
    <property type="match status" value="1"/>
</dbReference>
<keyword evidence="4 7" id="KW-0233">DNA recombination</keyword>
<dbReference type="HAMAP" id="MF_00201">
    <property type="entry name" value="RecO"/>
    <property type="match status" value="1"/>
</dbReference>
<sequence>MSSFAMTAILLRRVDFGDYDLIIHFYTIEKGKVSVIAKSAKKSTKRFAGILELFSVLDIVCSKSRSKGLPVLTEAILKYPFANIRSNIIKTAYASYWAELINEWMEEAQKQRQLFYLFRHVLEALDLGRQPESALSIIFQMRFMTISGLHPNLSFCSICQTEIGQIRENNCAFDIGKGGIVCSGCAAVSARKLCLSKGTIKQLLWVKSGDLTKAIRIRFTSQALKEGLEFLEAFVPYHLGKELRSLMFLKQIRA</sequence>
<evidence type="ECO:0000256" key="5">
    <source>
        <dbReference type="ARBA" id="ARBA00023204"/>
    </source>
</evidence>
<dbReference type="GO" id="GO:0043590">
    <property type="term" value="C:bacterial nucleoid"/>
    <property type="evidence" value="ECO:0007669"/>
    <property type="project" value="TreeGrafter"/>
</dbReference>
<dbReference type="Gene3D" id="1.20.1440.120">
    <property type="entry name" value="Recombination protein O, C-terminal domain"/>
    <property type="match status" value="1"/>
</dbReference>
<protein>
    <recommendedName>
        <fullName evidence="2 7">DNA repair protein RecO</fullName>
    </recommendedName>
    <alternativeName>
        <fullName evidence="6 7">Recombination protein O</fullName>
    </alternativeName>
</protein>
<dbReference type="InterPro" id="IPR037278">
    <property type="entry name" value="ARFGAP/RecO"/>
</dbReference>
<organism evidence="9 10">
    <name type="scientific">Candidatus Desulfatibia profunda</name>
    <dbReference type="NCBI Taxonomy" id="2841695"/>
    <lineage>
        <taxon>Bacteria</taxon>
        <taxon>Pseudomonadati</taxon>
        <taxon>Thermodesulfobacteriota</taxon>
        <taxon>Desulfobacteria</taxon>
        <taxon>Desulfobacterales</taxon>
        <taxon>Desulfobacterales incertae sedis</taxon>
        <taxon>Candidatus Desulfatibia</taxon>
    </lineage>
</organism>
<dbReference type="InterPro" id="IPR022572">
    <property type="entry name" value="DNA_rep/recomb_RecO_N"/>
</dbReference>
<accession>A0A8J6NKP1</accession>
<name>A0A8J6NKP1_9BACT</name>
<evidence type="ECO:0000256" key="2">
    <source>
        <dbReference type="ARBA" id="ARBA00021310"/>
    </source>
</evidence>
<evidence type="ECO:0000256" key="6">
    <source>
        <dbReference type="ARBA" id="ARBA00033409"/>
    </source>
</evidence>
<dbReference type="EMBL" id="JACNJH010000089">
    <property type="protein sequence ID" value="MBC8360435.1"/>
    <property type="molecule type" value="Genomic_DNA"/>
</dbReference>
<dbReference type="InterPro" id="IPR042242">
    <property type="entry name" value="RecO_C"/>
</dbReference>
<keyword evidence="5 7" id="KW-0234">DNA repair</keyword>
<dbReference type="Pfam" id="PF11967">
    <property type="entry name" value="RecO_N"/>
    <property type="match status" value="1"/>
</dbReference>
<dbReference type="Pfam" id="PF02565">
    <property type="entry name" value="RecO_C"/>
    <property type="match status" value="1"/>
</dbReference>
<dbReference type="InterPro" id="IPR003717">
    <property type="entry name" value="RecO"/>
</dbReference>
<dbReference type="Gene3D" id="2.40.50.140">
    <property type="entry name" value="Nucleic acid-binding proteins"/>
    <property type="match status" value="1"/>
</dbReference>
<evidence type="ECO:0000259" key="8">
    <source>
        <dbReference type="Pfam" id="PF11967"/>
    </source>
</evidence>
<evidence type="ECO:0000313" key="9">
    <source>
        <dbReference type="EMBL" id="MBC8360435.1"/>
    </source>
</evidence>
<dbReference type="AlphaFoldDB" id="A0A8J6NKP1"/>
<comment type="caution">
    <text evidence="9">The sequence shown here is derived from an EMBL/GenBank/DDBJ whole genome shotgun (WGS) entry which is preliminary data.</text>
</comment>
<dbReference type="Proteomes" id="UP000603434">
    <property type="component" value="Unassembled WGS sequence"/>
</dbReference>
<comment type="function">
    <text evidence="7">Involved in DNA repair and RecF pathway recombination.</text>
</comment>
<evidence type="ECO:0000256" key="1">
    <source>
        <dbReference type="ARBA" id="ARBA00007452"/>
    </source>
</evidence>
<reference evidence="9 10" key="1">
    <citation type="submission" date="2020-08" db="EMBL/GenBank/DDBJ databases">
        <title>Bridging the membrane lipid divide: bacteria of the FCB group superphylum have the potential to synthesize archaeal ether lipids.</title>
        <authorList>
            <person name="Villanueva L."/>
            <person name="Von Meijenfeldt F.A.B."/>
            <person name="Westbye A.B."/>
            <person name="Yadav S."/>
            <person name="Hopmans E.C."/>
            <person name="Dutilh B.E."/>
            <person name="Sinninghe Damste J.S."/>
        </authorList>
    </citation>
    <scope>NUCLEOTIDE SEQUENCE [LARGE SCALE GENOMIC DNA]</scope>
    <source>
        <strain evidence="9">NIOZ-UU30</strain>
    </source>
</reference>
<keyword evidence="3 7" id="KW-0227">DNA damage</keyword>
<evidence type="ECO:0000256" key="7">
    <source>
        <dbReference type="HAMAP-Rule" id="MF_00201"/>
    </source>
</evidence>
<evidence type="ECO:0000256" key="4">
    <source>
        <dbReference type="ARBA" id="ARBA00023172"/>
    </source>
</evidence>
<dbReference type="PANTHER" id="PTHR33991:SF1">
    <property type="entry name" value="DNA REPAIR PROTEIN RECO"/>
    <property type="match status" value="1"/>
</dbReference>
<dbReference type="GO" id="GO:0006310">
    <property type="term" value="P:DNA recombination"/>
    <property type="evidence" value="ECO:0007669"/>
    <property type="project" value="UniProtKB-UniRule"/>
</dbReference>
<proteinExistence type="inferred from homology"/>
<gene>
    <name evidence="7 9" type="primary">recO</name>
    <name evidence="9" type="ORF">H8E23_03410</name>
</gene>
<dbReference type="SUPFAM" id="SSF50249">
    <property type="entry name" value="Nucleic acid-binding proteins"/>
    <property type="match status" value="1"/>
</dbReference>